<name>A0AC61RAT2_9BACT</name>
<keyword evidence="2" id="KW-1185">Reference proteome</keyword>
<protein>
    <submittedName>
        <fullName evidence="1">Noncanonical pyrimidine nucleotidase, YjjG family</fullName>
    </submittedName>
</protein>
<evidence type="ECO:0000313" key="2">
    <source>
        <dbReference type="Proteomes" id="UP000306319"/>
    </source>
</evidence>
<dbReference type="EMBL" id="SRYB01000032">
    <property type="protein sequence ID" value="TGY76981.1"/>
    <property type="molecule type" value="Genomic_DNA"/>
</dbReference>
<accession>A0AC61RAT2</accession>
<sequence>MNFHLSGCSNWIFLDLDDTLWDFAGNSLLSLHHVYDLFSIFKQEYPSRDEFIDVYHQHNSALWTDYAKGNVSADFLKTERWRRTLFPDSDLQDTPPICSEINTEYLSRLASLPNAVAGAHDLLTALSDHFLIGVISNGFADTQYRKLDNSGLWRFVTRMIISDEIGIQKPDRRLFDYAIRETGATGRPIMIGDNPDTDIMGALKAGWEAIWFNPQRRQSPFTPETLASLGIDPHLYIGETDNLHDVLRLLSERSAIK</sequence>
<proteinExistence type="predicted"/>
<evidence type="ECO:0000313" key="1">
    <source>
        <dbReference type="EMBL" id="TGY76981.1"/>
    </source>
</evidence>
<reference evidence="1" key="1">
    <citation type="submission" date="2019-04" db="EMBL/GenBank/DDBJ databases">
        <title>Microbes associate with the intestines of laboratory mice.</title>
        <authorList>
            <person name="Navarre W."/>
            <person name="Wong E."/>
            <person name="Huang K."/>
            <person name="Tropini C."/>
            <person name="Ng K."/>
            <person name="Yu B."/>
        </authorList>
    </citation>
    <scope>NUCLEOTIDE SEQUENCE</scope>
    <source>
        <strain evidence="1">NM04_E33</strain>
    </source>
</reference>
<comment type="caution">
    <text evidence="1">The sequence shown here is derived from an EMBL/GenBank/DDBJ whole genome shotgun (WGS) entry which is preliminary data.</text>
</comment>
<gene>
    <name evidence="1" type="ORF">E5331_16395</name>
</gene>
<organism evidence="1 2">
    <name type="scientific">Lepagella muris</name>
    <dbReference type="NCBI Taxonomy" id="3032870"/>
    <lineage>
        <taxon>Bacteria</taxon>
        <taxon>Pseudomonadati</taxon>
        <taxon>Bacteroidota</taxon>
        <taxon>Bacteroidia</taxon>
        <taxon>Bacteroidales</taxon>
        <taxon>Muribaculaceae</taxon>
        <taxon>Lepagella</taxon>
    </lineage>
</organism>
<dbReference type="Proteomes" id="UP000306319">
    <property type="component" value="Unassembled WGS sequence"/>
</dbReference>